<dbReference type="STRING" id="34103.SAMN05421778_10322"/>
<dbReference type="PANTHER" id="PTHR30096:SF0">
    <property type="entry name" value="4,5-DOPA DIOXYGENASE EXTRADIOL-LIKE PROTEIN"/>
    <property type="match status" value="1"/>
</dbReference>
<organism evidence="7 8">
    <name type="scientific">Sphaerotilus natans subsp. natans DSM 6575</name>
    <dbReference type="NCBI Taxonomy" id="1286631"/>
    <lineage>
        <taxon>Bacteria</taxon>
        <taxon>Pseudomonadati</taxon>
        <taxon>Pseudomonadota</taxon>
        <taxon>Betaproteobacteria</taxon>
        <taxon>Burkholderiales</taxon>
        <taxon>Sphaerotilaceae</taxon>
        <taxon>Sphaerotilus</taxon>
    </lineage>
</organism>
<dbReference type="eggNOG" id="COG3384">
    <property type="taxonomic scope" value="Bacteria"/>
</dbReference>
<keyword evidence="8" id="KW-1185">Reference proteome</keyword>
<accession>A0A059KL04</accession>
<evidence type="ECO:0000256" key="3">
    <source>
        <dbReference type="ARBA" id="ARBA00022723"/>
    </source>
</evidence>
<dbReference type="SUPFAM" id="SSF53213">
    <property type="entry name" value="LigB-like"/>
    <property type="match status" value="1"/>
</dbReference>
<dbReference type="Gene3D" id="3.40.830.10">
    <property type="entry name" value="LigB-like"/>
    <property type="match status" value="1"/>
</dbReference>
<gene>
    <name evidence="7" type="ORF">X805_22650</name>
</gene>
<reference evidence="7 8" key="1">
    <citation type="journal article" date="2014" name="FEMS Microbiol. Ecol.">
        <title>Sphaerotilus natans encrusted with nanoball-shaped Fe(III) oxide minerals formed by nitrate-reducing mixotrophic Fe(II) oxidation.</title>
        <authorList>
            <person name="Park S."/>
            <person name="Kim D.H."/>
            <person name="Lee J.H."/>
            <person name="Hur H.G."/>
        </authorList>
    </citation>
    <scope>NUCLEOTIDE SEQUENCE [LARGE SCALE GENOMIC DNA]</scope>
    <source>
        <strain evidence="7 8">DSM 6575</strain>
    </source>
</reference>
<feature type="domain" description="Extradiol ring-cleavage dioxygenase class III enzyme subunit B" evidence="6">
    <location>
        <begin position="7"/>
        <end position="243"/>
    </location>
</feature>
<keyword evidence="7" id="KW-0223">Dioxygenase</keyword>
<comment type="cofactor">
    <cofactor evidence="1">
        <name>Zn(2+)</name>
        <dbReference type="ChEBI" id="CHEBI:29105"/>
    </cofactor>
</comment>
<name>A0A059KL04_9BURK</name>
<dbReference type="GO" id="GO:0008270">
    <property type="term" value="F:zinc ion binding"/>
    <property type="evidence" value="ECO:0007669"/>
    <property type="project" value="InterPro"/>
</dbReference>
<dbReference type="RefSeq" id="WP_037481920.1">
    <property type="nucleotide sequence ID" value="NZ_AZRA01000057.1"/>
</dbReference>
<dbReference type="PIRSF" id="PIRSF006157">
    <property type="entry name" value="Doxgns_DODA"/>
    <property type="match status" value="1"/>
</dbReference>
<dbReference type="InterPro" id="IPR004183">
    <property type="entry name" value="Xdiol_dOase_suB"/>
</dbReference>
<dbReference type="CDD" id="cd07363">
    <property type="entry name" value="45_DOPA_Dioxygenase"/>
    <property type="match status" value="1"/>
</dbReference>
<evidence type="ECO:0000313" key="8">
    <source>
        <dbReference type="Proteomes" id="UP000026714"/>
    </source>
</evidence>
<evidence type="ECO:0000313" key="7">
    <source>
        <dbReference type="EMBL" id="KDB52136.1"/>
    </source>
</evidence>
<dbReference type="GO" id="GO:0008198">
    <property type="term" value="F:ferrous iron binding"/>
    <property type="evidence" value="ECO:0007669"/>
    <property type="project" value="InterPro"/>
</dbReference>
<evidence type="ECO:0000256" key="1">
    <source>
        <dbReference type="ARBA" id="ARBA00001947"/>
    </source>
</evidence>
<dbReference type="PANTHER" id="PTHR30096">
    <property type="entry name" value="4,5-DOPA DIOXYGENASE EXTRADIOL-LIKE PROTEIN"/>
    <property type="match status" value="1"/>
</dbReference>
<dbReference type="GO" id="GO:0016702">
    <property type="term" value="F:oxidoreductase activity, acting on single donors with incorporation of molecular oxygen, incorporation of two atoms of oxygen"/>
    <property type="evidence" value="ECO:0007669"/>
    <property type="project" value="UniProtKB-ARBA"/>
</dbReference>
<keyword evidence="5" id="KW-0560">Oxidoreductase</keyword>
<dbReference type="AlphaFoldDB" id="A0A059KL04"/>
<protein>
    <submittedName>
        <fullName evidence="7">Extradiol ring-cleavage dioxygenase class III protein subunit B</fullName>
    </submittedName>
</protein>
<dbReference type="Proteomes" id="UP000026714">
    <property type="component" value="Unassembled WGS sequence"/>
</dbReference>
<dbReference type="PATRIC" id="fig|1286631.3.peg.2229"/>
<dbReference type="InterPro" id="IPR014436">
    <property type="entry name" value="Extradiol_dOase_DODA"/>
</dbReference>
<evidence type="ECO:0000256" key="4">
    <source>
        <dbReference type="ARBA" id="ARBA00022833"/>
    </source>
</evidence>
<proteinExistence type="inferred from homology"/>
<evidence type="ECO:0000256" key="2">
    <source>
        <dbReference type="ARBA" id="ARBA00007581"/>
    </source>
</evidence>
<dbReference type="Pfam" id="PF02900">
    <property type="entry name" value="LigB"/>
    <property type="match status" value="1"/>
</dbReference>
<comment type="similarity">
    <text evidence="2">Belongs to the DODA-type extradiol aromatic ring-opening dioxygenase family.</text>
</comment>
<keyword evidence="3" id="KW-0479">Metal-binding</keyword>
<keyword evidence="4" id="KW-0862">Zinc</keyword>
<evidence type="ECO:0000259" key="6">
    <source>
        <dbReference type="Pfam" id="PF02900"/>
    </source>
</evidence>
<dbReference type="EMBL" id="AZRA01000057">
    <property type="protein sequence ID" value="KDB52136.1"/>
    <property type="molecule type" value="Genomic_DNA"/>
</dbReference>
<comment type="caution">
    <text evidence="7">The sequence shown here is derived from an EMBL/GenBank/DDBJ whole genome shotgun (WGS) entry which is preliminary data.</text>
</comment>
<sequence length="278" mass="29509">MNTSLPTLYLSHGSPMIAIEDSPAARFLDRLGPVIERTFGRPRAALVVSPHSSTRQPMVLAGARHPAIHDFGGFPAELYAQRYDAKGAPALALQASRLLAAAGIEAPAVEAEGLDHGIWTVMKRAWPGAEVPVVPLTLVPTASPAQQWAIGAALAPLAAEGVLVIGSGAMTHNLRRFFGLRGAVDPAAADVVAFQDWVRDRAAVRDWPALFDYRRQAPEAAQQHPTDEHWLPFYVAAGAGGDTPGVRIHDSVDAGVLAMDGYAFGPQAERLKQALQAA</sequence>
<evidence type="ECO:0000256" key="5">
    <source>
        <dbReference type="ARBA" id="ARBA00023002"/>
    </source>
</evidence>